<dbReference type="RefSeq" id="WP_254169145.1">
    <property type="nucleotide sequence ID" value="NZ_JAHESF010000041.1"/>
</dbReference>
<feature type="signal peptide" evidence="1">
    <location>
        <begin position="1"/>
        <end position="24"/>
    </location>
</feature>
<evidence type="ECO:0000313" key="4">
    <source>
        <dbReference type="Proteomes" id="UP001319200"/>
    </source>
</evidence>
<keyword evidence="4" id="KW-1185">Reference proteome</keyword>
<evidence type="ECO:0000259" key="2">
    <source>
        <dbReference type="Pfam" id="PF13648"/>
    </source>
</evidence>
<dbReference type="Proteomes" id="UP001319200">
    <property type="component" value="Unassembled WGS sequence"/>
</dbReference>
<feature type="domain" description="Lipocalin-like" evidence="2">
    <location>
        <begin position="50"/>
        <end position="132"/>
    </location>
</feature>
<accession>A0AAP2GQT7</accession>
<dbReference type="Pfam" id="PF13648">
    <property type="entry name" value="Lipocalin_4"/>
    <property type="match status" value="1"/>
</dbReference>
<proteinExistence type="predicted"/>
<comment type="caution">
    <text evidence="3">The sequence shown here is derived from an EMBL/GenBank/DDBJ whole genome shotgun (WGS) entry which is preliminary data.</text>
</comment>
<name>A0AAP2GQT7_9BACT</name>
<gene>
    <name evidence="3" type="ORF">KK083_26560</name>
</gene>
<keyword evidence="1" id="KW-0732">Signal</keyword>
<protein>
    <submittedName>
        <fullName evidence="3">Lipocalin family protein</fullName>
    </submittedName>
</protein>
<reference evidence="3 4" key="1">
    <citation type="submission" date="2021-05" db="EMBL/GenBank/DDBJ databases">
        <title>A Polyphasic approach of four new species of the genus Ohtaekwangia: Ohtaekwangia histidinii sp. nov., Ohtaekwangia cretensis sp. nov., Ohtaekwangia indiensis sp. nov., Ohtaekwangia reichenbachii sp. nov. from diverse environment.</title>
        <authorList>
            <person name="Octaviana S."/>
        </authorList>
    </citation>
    <scope>NUCLEOTIDE SEQUENCE [LARGE SCALE GENOMIC DNA]</scope>
    <source>
        <strain evidence="3 4">PWU4</strain>
    </source>
</reference>
<dbReference type="EMBL" id="JAHESF010000041">
    <property type="protein sequence ID" value="MBT1700478.1"/>
    <property type="molecule type" value="Genomic_DNA"/>
</dbReference>
<feature type="chain" id="PRO_5042918062" evidence="1">
    <location>
        <begin position="25"/>
        <end position="160"/>
    </location>
</feature>
<organism evidence="3 4">
    <name type="scientific">Chryseosolibacter histidini</name>
    <dbReference type="NCBI Taxonomy" id="2782349"/>
    <lineage>
        <taxon>Bacteria</taxon>
        <taxon>Pseudomonadati</taxon>
        <taxon>Bacteroidota</taxon>
        <taxon>Cytophagia</taxon>
        <taxon>Cytophagales</taxon>
        <taxon>Chryseotaleaceae</taxon>
        <taxon>Chryseosolibacter</taxon>
    </lineage>
</organism>
<dbReference type="InterPro" id="IPR024311">
    <property type="entry name" value="Lipocalin-like"/>
</dbReference>
<sequence length="160" mass="18341">MKRNISIHIFFLAALSIATLSASAQEEQKRRDDNAINTRKKTPEKIIEHIVGTWEVEGIYKGKKDISNTDTVGANQTITFDREAKYVSYSANEKIDSGTYRLNENHSILYLESATGQEPSEWRVSFSNNGMTLQPRETYPHAESFRYIYTRKSNEGKIEN</sequence>
<evidence type="ECO:0000256" key="1">
    <source>
        <dbReference type="SAM" id="SignalP"/>
    </source>
</evidence>
<evidence type="ECO:0000313" key="3">
    <source>
        <dbReference type="EMBL" id="MBT1700478.1"/>
    </source>
</evidence>
<dbReference type="AlphaFoldDB" id="A0AAP2GQT7"/>